<organism evidence="7 8">
    <name type="scientific">Trinickia symbiotica</name>
    <dbReference type="NCBI Taxonomy" id="863227"/>
    <lineage>
        <taxon>Bacteria</taxon>
        <taxon>Pseudomonadati</taxon>
        <taxon>Pseudomonadota</taxon>
        <taxon>Betaproteobacteria</taxon>
        <taxon>Burkholderiales</taxon>
        <taxon>Burkholderiaceae</taxon>
        <taxon>Trinickia</taxon>
    </lineage>
</organism>
<dbReference type="Pfam" id="PF04932">
    <property type="entry name" value="Wzy_C"/>
    <property type="match status" value="1"/>
</dbReference>
<dbReference type="InterPro" id="IPR007016">
    <property type="entry name" value="O-antigen_ligase-rel_domated"/>
</dbReference>
<dbReference type="PANTHER" id="PTHR37422:SF23">
    <property type="entry name" value="TEICHURONIC ACID BIOSYNTHESIS PROTEIN TUAE"/>
    <property type="match status" value="1"/>
</dbReference>
<proteinExistence type="predicted"/>
<evidence type="ECO:0000256" key="5">
    <source>
        <dbReference type="SAM" id="Phobius"/>
    </source>
</evidence>
<comment type="subcellular location">
    <subcellularLocation>
        <location evidence="1">Membrane</location>
        <topology evidence="1">Multi-pass membrane protein</topology>
    </subcellularLocation>
</comment>
<keyword evidence="4 5" id="KW-0472">Membrane</keyword>
<feature type="transmembrane region" description="Helical" evidence="5">
    <location>
        <begin position="127"/>
        <end position="148"/>
    </location>
</feature>
<feature type="transmembrane region" description="Helical" evidence="5">
    <location>
        <begin position="7"/>
        <end position="27"/>
    </location>
</feature>
<feature type="transmembrane region" description="Helical" evidence="5">
    <location>
        <begin position="349"/>
        <end position="377"/>
    </location>
</feature>
<evidence type="ECO:0000256" key="4">
    <source>
        <dbReference type="ARBA" id="ARBA00023136"/>
    </source>
</evidence>
<dbReference type="AlphaFoldDB" id="A0A2T3XUP7"/>
<evidence type="ECO:0000259" key="6">
    <source>
        <dbReference type="Pfam" id="PF04932"/>
    </source>
</evidence>
<evidence type="ECO:0000256" key="2">
    <source>
        <dbReference type="ARBA" id="ARBA00022692"/>
    </source>
</evidence>
<sequence length="454" mass="49097">MLKVRPIEAFVLAFVFAYAIFPSYLGARIGGVLINSQRVMLIALLLVLVVEAAVNRRSIPHLLNSACRARVTILCVAIYAIFRFASSLDSEDVATSLNTALSDVLSMSAFLYIGIFVAREKRGLEKLAMVLVASAVVLCLIGVVEAVLQRNLIVSAFPGLEVSNDAYLQFALSDKIRGTYRVQSTFIHPLAFASFLVMMLPLAIFRVSMAKAAPARMLYLGISALIVANIFLTKSRAAEILSIGIVLLYWTRYGIGLMKDRRYAKHAIGIANLGLVCIALAVAVPAAQQLIAGKSQDERSSSAGRLIQLEKGGRAVVEHPILGVGPRMAGPYVGIYDGDDSSPPTVDNWYLTVAVESGIIALLSFIGSIASVIWRCAQLARARRTDIRAAALYWSAAIGIGAFSLYMGILSLYQDTFPYLFLIMGAVLPMSGISPRRSGTVMRGPAEPRGFLQR</sequence>
<feature type="transmembrane region" description="Helical" evidence="5">
    <location>
        <begin position="39"/>
        <end position="55"/>
    </location>
</feature>
<dbReference type="EMBL" id="PYUC01000006">
    <property type="protein sequence ID" value="PTB20215.1"/>
    <property type="molecule type" value="Genomic_DNA"/>
</dbReference>
<protein>
    <recommendedName>
        <fullName evidence="6">O-antigen ligase-related domain-containing protein</fullName>
    </recommendedName>
</protein>
<keyword evidence="3 5" id="KW-1133">Transmembrane helix</keyword>
<dbReference type="PANTHER" id="PTHR37422">
    <property type="entry name" value="TEICHURONIC ACID BIOSYNTHESIS PROTEIN TUAE"/>
    <property type="match status" value="1"/>
</dbReference>
<feature type="transmembrane region" description="Helical" evidence="5">
    <location>
        <begin position="416"/>
        <end position="433"/>
    </location>
</feature>
<feature type="transmembrane region" description="Helical" evidence="5">
    <location>
        <begin position="217"/>
        <end position="234"/>
    </location>
</feature>
<evidence type="ECO:0000313" key="7">
    <source>
        <dbReference type="EMBL" id="PTB20215.1"/>
    </source>
</evidence>
<evidence type="ECO:0000256" key="3">
    <source>
        <dbReference type="ARBA" id="ARBA00022989"/>
    </source>
</evidence>
<feature type="transmembrane region" description="Helical" evidence="5">
    <location>
        <begin position="270"/>
        <end position="291"/>
    </location>
</feature>
<feature type="transmembrane region" description="Helical" evidence="5">
    <location>
        <begin position="67"/>
        <end position="85"/>
    </location>
</feature>
<dbReference type="InterPro" id="IPR051533">
    <property type="entry name" value="WaaL-like"/>
</dbReference>
<dbReference type="RefSeq" id="WP_107151287.1">
    <property type="nucleotide sequence ID" value="NZ_PYUC01000006.1"/>
</dbReference>
<feature type="transmembrane region" description="Helical" evidence="5">
    <location>
        <begin position="389"/>
        <end position="410"/>
    </location>
</feature>
<feature type="transmembrane region" description="Helical" evidence="5">
    <location>
        <begin position="97"/>
        <end position="118"/>
    </location>
</feature>
<evidence type="ECO:0000256" key="1">
    <source>
        <dbReference type="ARBA" id="ARBA00004141"/>
    </source>
</evidence>
<dbReference type="GO" id="GO:0016020">
    <property type="term" value="C:membrane"/>
    <property type="evidence" value="ECO:0007669"/>
    <property type="project" value="UniProtKB-SubCell"/>
</dbReference>
<comment type="caution">
    <text evidence="7">The sequence shown here is derived from an EMBL/GenBank/DDBJ whole genome shotgun (WGS) entry which is preliminary data.</text>
</comment>
<keyword evidence="2 5" id="KW-0812">Transmembrane</keyword>
<gene>
    <name evidence="7" type="ORF">C9I57_14135</name>
</gene>
<evidence type="ECO:0000313" key="8">
    <source>
        <dbReference type="Proteomes" id="UP000240638"/>
    </source>
</evidence>
<reference evidence="7 8" key="1">
    <citation type="submission" date="2018-03" db="EMBL/GenBank/DDBJ databases">
        <title>Whole genome analyses suggest that Burkholderia sensu lato contains two further novel genera in the rhizoxinica-symbiotica group Mycetohabitans gen. nov., and Trinickia gen. nov.: implications for the evolution of diazotrophy and nodulation in the Burkholderiaceae.</title>
        <authorList>
            <person name="Estrada De Los Santos P."/>
            <person name="Palmer M."/>
            <person name="Chavez-Ramirez B."/>
            <person name="Steenkamp E.T."/>
            <person name="Hirsch A.M."/>
            <person name="Manyaka P."/>
            <person name="Maluk M."/>
            <person name="Lafos M."/>
            <person name="Crook M."/>
            <person name="Gross E."/>
            <person name="Simon M.F."/>
            <person name="Bueno Dos Reis Junior F."/>
            <person name="Poole P.S."/>
            <person name="Venter S.N."/>
            <person name="James E.K."/>
        </authorList>
    </citation>
    <scope>NUCLEOTIDE SEQUENCE [LARGE SCALE GENOMIC DNA]</scope>
    <source>
        <strain evidence="7 8">JPY-366</strain>
    </source>
</reference>
<feature type="transmembrane region" description="Helical" evidence="5">
    <location>
        <begin position="240"/>
        <end position="258"/>
    </location>
</feature>
<accession>A0A2T3XUP7</accession>
<feature type="domain" description="O-antigen ligase-related" evidence="6">
    <location>
        <begin position="223"/>
        <end position="366"/>
    </location>
</feature>
<name>A0A2T3XUP7_9BURK</name>
<feature type="transmembrane region" description="Helical" evidence="5">
    <location>
        <begin position="186"/>
        <end position="205"/>
    </location>
</feature>
<dbReference type="Proteomes" id="UP000240638">
    <property type="component" value="Unassembled WGS sequence"/>
</dbReference>